<dbReference type="PIRSF" id="PIRSF000770">
    <property type="entry name" value="RNA_pol_sigma-SigE/K"/>
    <property type="match status" value="1"/>
</dbReference>
<proteinExistence type="inferred from homology"/>
<evidence type="ECO:0000313" key="9">
    <source>
        <dbReference type="Proteomes" id="UP000606193"/>
    </source>
</evidence>
<dbReference type="InterPro" id="IPR014284">
    <property type="entry name" value="RNA_pol_sigma-70_dom"/>
</dbReference>
<dbReference type="InterPro" id="IPR013324">
    <property type="entry name" value="RNA_pol_sigma_r3/r4-like"/>
</dbReference>
<keyword evidence="1 5" id="KW-0805">Transcription regulation</keyword>
<evidence type="ECO:0000256" key="5">
    <source>
        <dbReference type="RuleBase" id="RU362124"/>
    </source>
</evidence>
<feature type="domain" description="RNA polymerase sigma-70" evidence="7">
    <location>
        <begin position="231"/>
        <end position="257"/>
    </location>
</feature>
<evidence type="ECO:0000259" key="6">
    <source>
        <dbReference type="PROSITE" id="PS00715"/>
    </source>
</evidence>
<dbReference type="Pfam" id="PF04545">
    <property type="entry name" value="Sigma70_r4"/>
    <property type="match status" value="1"/>
</dbReference>
<dbReference type="InterPro" id="IPR007627">
    <property type="entry name" value="RNA_pol_sigma70_r2"/>
</dbReference>
<dbReference type="SUPFAM" id="SSF88659">
    <property type="entry name" value="Sigma3 and sigma4 domains of RNA polymerase sigma factors"/>
    <property type="match status" value="2"/>
</dbReference>
<dbReference type="InterPro" id="IPR007630">
    <property type="entry name" value="RNA_pol_sigma70_r4"/>
</dbReference>
<dbReference type="InterPro" id="IPR007624">
    <property type="entry name" value="RNA_pol_sigma70_r3"/>
</dbReference>
<comment type="function">
    <text evidence="5">Sigma factors are initiation factors that promote the attachment of RNA polymerase to specific initiation sites and are then released.</text>
</comment>
<name>A0ABR7MY63_9FIRM</name>
<reference evidence="8 9" key="1">
    <citation type="submission" date="2020-08" db="EMBL/GenBank/DDBJ databases">
        <title>Genome public.</title>
        <authorList>
            <person name="Liu C."/>
            <person name="Sun Q."/>
        </authorList>
    </citation>
    <scope>NUCLEOTIDE SEQUENCE [LARGE SCALE GENOMIC DNA]</scope>
    <source>
        <strain evidence="8 9">NSJ-37</strain>
    </source>
</reference>
<evidence type="ECO:0000256" key="4">
    <source>
        <dbReference type="ARBA" id="ARBA00023163"/>
    </source>
</evidence>
<dbReference type="PROSITE" id="PS00715">
    <property type="entry name" value="SIGMA70_1"/>
    <property type="match status" value="1"/>
</dbReference>
<evidence type="ECO:0000313" key="8">
    <source>
        <dbReference type="EMBL" id="MBC8561321.1"/>
    </source>
</evidence>
<sequence length="262" mass="29710">MDAMELLKKARAGDRHARDQMVEENVGLVWNIVKRFNGRGYDPEDLFQIGCIGLIKAIDHFNLEFDVKFSTYAVPMIMGEIKRFMRDDGMIKISRTMKENGWKVKLAAQRLGQELGRQATVDEIAAATELEPEEIAVAIEANRDVDSIYRPVYQPEGKEIYLIDQVVAGENASVGYVSRTAVVRGNSGEADSGVDAEKEKVINHVLLEQLLGTLEEKERRLITLRYYEDKTQTQVAAELGISQVQVSRLEKKILLRLRQEVR</sequence>
<accession>A0ABR7MY63</accession>
<evidence type="ECO:0000256" key="2">
    <source>
        <dbReference type="ARBA" id="ARBA00023082"/>
    </source>
</evidence>
<dbReference type="NCBIfam" id="TIGR02937">
    <property type="entry name" value="sigma70-ECF"/>
    <property type="match status" value="1"/>
</dbReference>
<comment type="similarity">
    <text evidence="5">Belongs to the sigma-70 factor family.</text>
</comment>
<keyword evidence="3 5" id="KW-0238">DNA-binding</keyword>
<dbReference type="Pfam" id="PF04542">
    <property type="entry name" value="Sigma70_r2"/>
    <property type="match status" value="1"/>
</dbReference>
<feature type="domain" description="RNA polymerase sigma-70" evidence="6">
    <location>
        <begin position="45"/>
        <end position="58"/>
    </location>
</feature>
<evidence type="ECO:0000256" key="3">
    <source>
        <dbReference type="ARBA" id="ARBA00023125"/>
    </source>
</evidence>
<dbReference type="Gene3D" id="1.10.10.10">
    <property type="entry name" value="Winged helix-like DNA-binding domain superfamily/Winged helix DNA-binding domain"/>
    <property type="match status" value="2"/>
</dbReference>
<dbReference type="PROSITE" id="PS00716">
    <property type="entry name" value="SIGMA70_2"/>
    <property type="match status" value="1"/>
</dbReference>
<dbReference type="PANTHER" id="PTHR30603:SF19">
    <property type="entry name" value="RNA POLYMERASE SIGMA-F FACTOR"/>
    <property type="match status" value="1"/>
</dbReference>
<dbReference type="InterPro" id="IPR000943">
    <property type="entry name" value="RNA_pol_sigma70"/>
</dbReference>
<dbReference type="InterPro" id="IPR013325">
    <property type="entry name" value="RNA_pol_sigma_r2"/>
</dbReference>
<dbReference type="RefSeq" id="WP_022463442.1">
    <property type="nucleotide sequence ID" value="NZ_JACRSX010000001.1"/>
</dbReference>
<evidence type="ECO:0000259" key="7">
    <source>
        <dbReference type="PROSITE" id="PS00716"/>
    </source>
</evidence>
<dbReference type="InterPro" id="IPR036388">
    <property type="entry name" value="WH-like_DNA-bd_sf"/>
</dbReference>
<dbReference type="PRINTS" id="PR00046">
    <property type="entry name" value="SIGMA70FCT"/>
</dbReference>
<dbReference type="SUPFAM" id="SSF88946">
    <property type="entry name" value="Sigma2 domain of RNA polymerase sigma factors"/>
    <property type="match status" value="1"/>
</dbReference>
<dbReference type="CDD" id="cd06171">
    <property type="entry name" value="Sigma70_r4"/>
    <property type="match status" value="1"/>
</dbReference>
<keyword evidence="9" id="KW-1185">Reference proteome</keyword>
<dbReference type="InterPro" id="IPR050239">
    <property type="entry name" value="Sigma-70_RNA_pol_init_factors"/>
</dbReference>
<evidence type="ECO:0000256" key="1">
    <source>
        <dbReference type="ARBA" id="ARBA00023015"/>
    </source>
</evidence>
<dbReference type="PANTHER" id="PTHR30603">
    <property type="entry name" value="RNA POLYMERASE SIGMA FACTOR RPO"/>
    <property type="match status" value="1"/>
</dbReference>
<dbReference type="Gene3D" id="1.20.120.1810">
    <property type="match status" value="1"/>
</dbReference>
<keyword evidence="2 5" id="KW-0731">Sigma factor</keyword>
<dbReference type="Pfam" id="PF04539">
    <property type="entry name" value="Sigma70_r3"/>
    <property type="match status" value="1"/>
</dbReference>
<keyword evidence="4 5" id="KW-0804">Transcription</keyword>
<gene>
    <name evidence="8" type="ORF">H8704_01520</name>
</gene>
<dbReference type="EMBL" id="JACRSX010000001">
    <property type="protein sequence ID" value="MBC8561321.1"/>
    <property type="molecule type" value="Genomic_DNA"/>
</dbReference>
<dbReference type="Proteomes" id="UP000606193">
    <property type="component" value="Unassembled WGS sequence"/>
</dbReference>
<comment type="caution">
    <text evidence="8">The sequence shown here is derived from an EMBL/GenBank/DDBJ whole genome shotgun (WGS) entry which is preliminary data.</text>
</comment>
<protein>
    <recommendedName>
        <fullName evidence="5">RNA polymerase sigma factor</fullName>
    </recommendedName>
</protein>
<organism evidence="8 9">
    <name type="scientific">Jutongia huaianensis</name>
    <dbReference type="NCBI Taxonomy" id="2763668"/>
    <lineage>
        <taxon>Bacteria</taxon>
        <taxon>Bacillati</taxon>
        <taxon>Bacillota</taxon>
        <taxon>Clostridia</taxon>
        <taxon>Lachnospirales</taxon>
        <taxon>Lachnospiraceae</taxon>
        <taxon>Jutongia</taxon>
    </lineage>
</organism>